<name>A0A1G4UPT4_9HYPH</name>
<organism evidence="1 2">
    <name type="scientific">Ancylobacter rudongensis</name>
    <dbReference type="NCBI Taxonomy" id="177413"/>
    <lineage>
        <taxon>Bacteria</taxon>
        <taxon>Pseudomonadati</taxon>
        <taxon>Pseudomonadota</taxon>
        <taxon>Alphaproteobacteria</taxon>
        <taxon>Hyphomicrobiales</taxon>
        <taxon>Xanthobacteraceae</taxon>
        <taxon>Ancylobacter</taxon>
    </lineage>
</organism>
<accession>A0A1G4UPT4</accession>
<keyword evidence="2" id="KW-1185">Reference proteome</keyword>
<dbReference type="AlphaFoldDB" id="A0A1G4UPT4"/>
<dbReference type="RefSeq" id="WP_162841846.1">
    <property type="nucleotide sequence ID" value="NZ_FMTP01000010.1"/>
</dbReference>
<evidence type="ECO:0000313" key="2">
    <source>
        <dbReference type="Proteomes" id="UP000198889"/>
    </source>
</evidence>
<gene>
    <name evidence="1" type="ORF">SAMN05660859_0081</name>
</gene>
<dbReference type="Proteomes" id="UP000198889">
    <property type="component" value="Unassembled WGS sequence"/>
</dbReference>
<reference evidence="2" key="1">
    <citation type="submission" date="2016-10" db="EMBL/GenBank/DDBJ databases">
        <authorList>
            <person name="Varghese N."/>
            <person name="Submissions S."/>
        </authorList>
    </citation>
    <scope>NUCLEOTIDE SEQUENCE [LARGE SCALE GENOMIC DNA]</scope>
    <source>
        <strain evidence="2">CGMCC 1.1761</strain>
    </source>
</reference>
<sequence>MAMPVRRFWFLLSQIDRLRAEDGLEQLALLAAVTNEEGYKSLHGSLGKQIGEIYVYEPIRTGEIQIVGGVALTDEGLDPSFDRAGLMALKRRIQSGG</sequence>
<dbReference type="STRING" id="177413.SAMN05660859_0081"/>
<protein>
    <submittedName>
        <fullName evidence="1">Uncharacterized protein</fullName>
    </submittedName>
</protein>
<evidence type="ECO:0000313" key="1">
    <source>
        <dbReference type="EMBL" id="SCW95661.1"/>
    </source>
</evidence>
<proteinExistence type="predicted"/>
<dbReference type="EMBL" id="FMTP01000010">
    <property type="protein sequence ID" value="SCW95661.1"/>
    <property type="molecule type" value="Genomic_DNA"/>
</dbReference>